<sequence>MDIARTLDALDGPQAKALLDQFLTAYCAPAFGTLPKREVDLLVYGMLQDCGALGAAPSLYDLMTDLRISRTRARALLFDLQIRQVESHARLQEQVKTVMLNDSYFRDHNWFVLEVENPLVQAHLREICRRAHVVTDASFSASIVRLPVSGLAHVLAAMLSEDQQDAVKRGLYRTGKLRDKSLPGLLRSALGDLARKFVGKAAGELTDGAVGVIGDFLQPLFDGDEEAVVDLWSQIYPA</sequence>
<gene>
    <name evidence="1" type="ORF">CLV74_11211</name>
</gene>
<proteinExistence type="predicted"/>
<dbReference type="OrthoDB" id="1493121at2"/>
<evidence type="ECO:0000313" key="2">
    <source>
        <dbReference type="Proteomes" id="UP000238392"/>
    </source>
</evidence>
<dbReference type="AlphaFoldDB" id="A0A2T0WI85"/>
<reference evidence="1 2" key="1">
    <citation type="submission" date="2018-03" db="EMBL/GenBank/DDBJ databases">
        <title>Genomic Encyclopedia of Archaeal and Bacterial Type Strains, Phase II (KMG-II): from individual species to whole genera.</title>
        <authorList>
            <person name="Goeker M."/>
        </authorList>
    </citation>
    <scope>NUCLEOTIDE SEQUENCE [LARGE SCALE GENOMIC DNA]</scope>
    <source>
        <strain evidence="1 2">DSM 100212</strain>
    </source>
</reference>
<dbReference type="EMBL" id="PVTQ01000012">
    <property type="protein sequence ID" value="PRY86372.1"/>
    <property type="molecule type" value="Genomic_DNA"/>
</dbReference>
<comment type="caution">
    <text evidence="1">The sequence shown here is derived from an EMBL/GenBank/DDBJ whole genome shotgun (WGS) entry which is preliminary data.</text>
</comment>
<organism evidence="1 2">
    <name type="scientific">Donghicola tyrosinivorans</name>
    <dbReference type="NCBI Taxonomy" id="1652492"/>
    <lineage>
        <taxon>Bacteria</taxon>
        <taxon>Pseudomonadati</taxon>
        <taxon>Pseudomonadota</taxon>
        <taxon>Alphaproteobacteria</taxon>
        <taxon>Rhodobacterales</taxon>
        <taxon>Roseobacteraceae</taxon>
        <taxon>Donghicola</taxon>
    </lineage>
</organism>
<evidence type="ECO:0000313" key="1">
    <source>
        <dbReference type="EMBL" id="PRY86372.1"/>
    </source>
</evidence>
<accession>A0A2T0WI85</accession>
<dbReference type="RefSeq" id="WP_106266558.1">
    <property type="nucleotide sequence ID" value="NZ_PVTQ01000012.1"/>
</dbReference>
<protein>
    <submittedName>
        <fullName evidence="1">Uncharacterized protein</fullName>
    </submittedName>
</protein>
<dbReference type="Proteomes" id="UP000238392">
    <property type="component" value="Unassembled WGS sequence"/>
</dbReference>
<keyword evidence="2" id="KW-1185">Reference proteome</keyword>
<name>A0A2T0WI85_9RHOB</name>